<evidence type="ECO:0008006" key="4">
    <source>
        <dbReference type="Google" id="ProtNLM"/>
    </source>
</evidence>
<dbReference type="RefSeq" id="WP_198718009.1">
    <property type="nucleotide sequence ID" value="NZ_JAEILD010000110.1"/>
</dbReference>
<dbReference type="EMBL" id="JAEILD010000110">
    <property type="protein sequence ID" value="MBI6651638.1"/>
    <property type="molecule type" value="Genomic_DNA"/>
</dbReference>
<proteinExistence type="predicted"/>
<evidence type="ECO:0000313" key="3">
    <source>
        <dbReference type="Proteomes" id="UP000614123"/>
    </source>
</evidence>
<keyword evidence="3" id="KW-1185">Reference proteome</keyword>
<evidence type="ECO:0000313" key="2">
    <source>
        <dbReference type="EMBL" id="MBI6651638.1"/>
    </source>
</evidence>
<gene>
    <name evidence="2" type="ORF">YA0849_21805</name>
</gene>
<evidence type="ECO:0000256" key="1">
    <source>
        <dbReference type="SAM" id="MobiDB-lite"/>
    </source>
</evidence>
<name>A0ABS0VJD1_PSEVE</name>
<comment type="caution">
    <text evidence="2">The sequence shown here is derived from an EMBL/GenBank/DDBJ whole genome shotgun (WGS) entry which is preliminary data.</text>
</comment>
<dbReference type="Proteomes" id="UP000614123">
    <property type="component" value="Unassembled WGS sequence"/>
</dbReference>
<protein>
    <recommendedName>
        <fullName evidence="4">Carbohydrate-binding protein</fullName>
    </recommendedName>
</protein>
<feature type="region of interest" description="Disordered" evidence="1">
    <location>
        <begin position="1"/>
        <end position="21"/>
    </location>
</feature>
<dbReference type="Gene3D" id="2.60.120.260">
    <property type="entry name" value="Galactose-binding domain-like"/>
    <property type="match status" value="1"/>
</dbReference>
<accession>A0ABS0VJD1</accession>
<reference evidence="2 3" key="1">
    <citation type="submission" date="2020-12" db="EMBL/GenBank/DDBJ databases">
        <title>Comparative genomic insights into the epidemiology and virulence of plant pathogenic Pseudomonads from Turkey.</title>
        <authorList>
            <person name="Dillon M."/>
            <person name="Ruiz-Bedoya T."/>
            <person name="Bendalovic-Torma C."/>
            <person name="Guttman K.M."/>
            <person name="Kwak H."/>
            <person name="Middleton M.A."/>
            <person name="Wang P.W."/>
            <person name="Horuz S."/>
            <person name="Aysan Y."/>
            <person name="Guttman D.S."/>
        </authorList>
    </citation>
    <scope>NUCLEOTIDE SEQUENCE [LARGE SCALE GENOMIC DNA]</scope>
    <source>
        <strain evidence="2 3">S4_EA_3a</strain>
    </source>
</reference>
<organism evidence="2 3">
    <name type="scientific">Pseudomonas veronii</name>
    <dbReference type="NCBI Taxonomy" id="76761"/>
    <lineage>
        <taxon>Bacteria</taxon>
        <taxon>Pseudomonadati</taxon>
        <taxon>Pseudomonadota</taxon>
        <taxon>Gammaproteobacteria</taxon>
        <taxon>Pseudomonadales</taxon>
        <taxon>Pseudomonadaceae</taxon>
        <taxon>Pseudomonas</taxon>
    </lineage>
</organism>
<sequence>MAKKPIPKTTPSAQTARVASPPTANAAAAELPVATIEFAQNNSVLYPLEAAQGTTATLTLPAGSTQVVVHFAIKDQASPTFPPINVASGDVAEIPWQWISTCIGHTVLIWYEAVVGGVRKESLVLELEIQQVREEDLRESMPEFAHAKLEWSTLWLNMFTFEGDETIRIKAWPMIQAGQRLFVVVAGNQHQVPFRFTWAAYDHLVTEAEAHLGFVFEFSLLRDWLSRLEDYSSLTCHCGVIWDGTGPAAPVSTDNPLPENAQDFHQRSTTLLRVDPQLDLSAPHLRESVEVHPDDWQVNPINTVSGGHVFITYEGMTEGDHVCAHAYGPSYGPVSLGCQDVTAEDSSLSFDLAPDIIAALFNQTMTLNYSVQFNNNLPRFPPDRAIKVLSPQLTTPSIEEATAGEVDLTTFEGNATGLVPIWDYAVQGQCCWMWVSGMSADDSPYQFDILRDEPLTAQWLRGGVDASIPRAELKKLADCGEFVLHFAASFDGVCNRATALEFTPKSFKLVPEYMVLLAPTVIEAVGSDLTAWNGRDGVHVAVDYVGSHPSQSISVDWTRPDGSRWPLAAEPGSTAGAVIFFVPREAVIESIGKTVKINYTVTRVCQMQTSADLNLHVSVPVPVRLPMPVVPQATPPAVQGAMLDLRNFPGDVDITIDPWWFILLGQNGWLQCSGTKTDGSPYTIKVMTREPIKRDDLNGVSRILPRVELEKLLINSTLTITFKVATDEGSLETDAVVFPTLSLRVGREYRDLTDFNDRDFRGWEVGTGAPDPRDISLEPAGNGFVVKNYTYSTNNIGPILQRTFRDLETGRAYRFSVKARRINHNNPWPKLSLRQDSVQKTGVTELVDQAWHTLSFTFVAASATVLLDIYSHEAAAELSGNDYYMDDFLVEEV</sequence>